<proteinExistence type="predicted"/>
<comment type="caution">
    <text evidence="1">The sequence shown here is derived from an EMBL/GenBank/DDBJ whole genome shotgun (WGS) entry which is preliminary data.</text>
</comment>
<dbReference type="EMBL" id="MU157849">
    <property type="protein sequence ID" value="KAF9528933.1"/>
    <property type="molecule type" value="Genomic_DNA"/>
</dbReference>
<evidence type="ECO:0000313" key="2">
    <source>
        <dbReference type="Proteomes" id="UP000807306"/>
    </source>
</evidence>
<reference evidence="1" key="1">
    <citation type="submission" date="2020-11" db="EMBL/GenBank/DDBJ databases">
        <authorList>
            <consortium name="DOE Joint Genome Institute"/>
            <person name="Ahrendt S."/>
            <person name="Riley R."/>
            <person name="Andreopoulos W."/>
            <person name="Labutti K."/>
            <person name="Pangilinan J."/>
            <person name="Ruiz-Duenas F.J."/>
            <person name="Barrasa J.M."/>
            <person name="Sanchez-Garcia M."/>
            <person name="Camarero S."/>
            <person name="Miyauchi S."/>
            <person name="Serrano A."/>
            <person name="Linde D."/>
            <person name="Babiker R."/>
            <person name="Drula E."/>
            <person name="Ayuso-Fernandez I."/>
            <person name="Pacheco R."/>
            <person name="Padilla G."/>
            <person name="Ferreira P."/>
            <person name="Barriuso J."/>
            <person name="Kellner H."/>
            <person name="Castanera R."/>
            <person name="Alfaro M."/>
            <person name="Ramirez L."/>
            <person name="Pisabarro A.G."/>
            <person name="Kuo A."/>
            <person name="Tritt A."/>
            <person name="Lipzen A."/>
            <person name="He G."/>
            <person name="Yan M."/>
            <person name="Ng V."/>
            <person name="Cullen D."/>
            <person name="Martin F."/>
            <person name="Rosso M.-N."/>
            <person name="Henrissat B."/>
            <person name="Hibbett D."/>
            <person name="Martinez A.T."/>
            <person name="Grigoriev I.V."/>
        </authorList>
    </citation>
    <scope>NUCLEOTIDE SEQUENCE</scope>
    <source>
        <strain evidence="1">CBS 506.95</strain>
    </source>
</reference>
<evidence type="ECO:0000313" key="1">
    <source>
        <dbReference type="EMBL" id="KAF9528933.1"/>
    </source>
</evidence>
<protein>
    <submittedName>
        <fullName evidence="1">Uncharacterized protein</fullName>
    </submittedName>
</protein>
<organism evidence="1 2">
    <name type="scientific">Crepidotus variabilis</name>
    <dbReference type="NCBI Taxonomy" id="179855"/>
    <lineage>
        <taxon>Eukaryota</taxon>
        <taxon>Fungi</taxon>
        <taxon>Dikarya</taxon>
        <taxon>Basidiomycota</taxon>
        <taxon>Agaricomycotina</taxon>
        <taxon>Agaricomycetes</taxon>
        <taxon>Agaricomycetidae</taxon>
        <taxon>Agaricales</taxon>
        <taxon>Agaricineae</taxon>
        <taxon>Crepidotaceae</taxon>
        <taxon>Crepidotus</taxon>
    </lineage>
</organism>
<dbReference type="AlphaFoldDB" id="A0A9P6JQK3"/>
<gene>
    <name evidence="1" type="ORF">CPB83DRAFT_883154</name>
</gene>
<accession>A0A9P6JQK3</accession>
<name>A0A9P6JQK3_9AGAR</name>
<dbReference type="OrthoDB" id="2788229at2759"/>
<sequence>MPHLPFELYQKIVHELHHDPDTLKVTSPASRTFSFLCQQLLFSSIIIRSPIQCCSEYYKFGGPSSAFKNLLQSSPHIGGYVRCIEIFDWPGWTSAESLGCPRHPRWTVKAHWIRDDLNLQFCLPLLKQLEAFTLTYRRAADSDLIWNDLPPSLVSAIQRVLQLSSLIYVDMEHTPLLSLMQHADGNIKHLVIHNETRDFALENTAVSVANRPAVHLESLCIQLPCLIKGVEEALFDSGFLKSNISLRHLKKLALNLDGTLAEHVPVSNLLQECASSLEEIIVCPGLDASEVDPDLHNLQPVDLSKMKSLKLLSVFLEFSNEGIGFIYNQVPWFTNLLRSCSKTNEALEEIIVTFDIEYKPEDDLLGPWNAVADVILDVKYPKLRLLKITFISRYSQGANVVALFEMSDFVKRLRSKKDFVVELQHCFRSTPFVSYFIPNPSWLRLMHRQQPDHDLANWI</sequence>
<dbReference type="Proteomes" id="UP000807306">
    <property type="component" value="Unassembled WGS sequence"/>
</dbReference>
<keyword evidence="2" id="KW-1185">Reference proteome</keyword>